<dbReference type="KEGG" id="ccar:109052053"/>
<evidence type="ECO:0000259" key="2">
    <source>
        <dbReference type="Pfam" id="PF03281"/>
    </source>
</evidence>
<proteinExistence type="predicted"/>
<dbReference type="OrthoDB" id="5947963at2759"/>
<keyword evidence="1" id="KW-0472">Membrane</keyword>
<dbReference type="Proteomes" id="UP001155660">
    <property type="component" value="Chromosome A9"/>
</dbReference>
<reference evidence="3" key="1">
    <citation type="submission" date="2025-08" db="UniProtKB">
        <authorList>
            <consortium name="RefSeq"/>
        </authorList>
    </citation>
    <scope>IDENTIFICATION</scope>
    <source>
        <tissue evidence="3">Muscle</tissue>
    </source>
</reference>
<name>A0A9Q9YHM0_CYPCA</name>
<keyword evidence="1" id="KW-0812">Transmembrane</keyword>
<evidence type="ECO:0000313" key="3">
    <source>
        <dbReference type="RefSeq" id="XP_042620386.1"/>
    </source>
</evidence>
<dbReference type="GeneID" id="109052053"/>
<organism evidence="3">
    <name type="scientific">Cyprinus carpio</name>
    <name type="common">Common carp</name>
    <dbReference type="NCBI Taxonomy" id="7962"/>
    <lineage>
        <taxon>Eukaryota</taxon>
        <taxon>Metazoa</taxon>
        <taxon>Chordata</taxon>
        <taxon>Craniata</taxon>
        <taxon>Vertebrata</taxon>
        <taxon>Euteleostomi</taxon>
        <taxon>Actinopterygii</taxon>
        <taxon>Neopterygii</taxon>
        <taxon>Teleostei</taxon>
        <taxon>Ostariophysi</taxon>
        <taxon>Cypriniformes</taxon>
        <taxon>Cyprinidae</taxon>
        <taxon>Cyprininae</taxon>
        <taxon>Cyprinus</taxon>
    </lineage>
</organism>
<dbReference type="AlphaFoldDB" id="A0A9Q9YHM0"/>
<sequence length="161" mass="18669">MTNFTDEDLDNYLQNQVDLRHRLVSKSVEDVQNIIKDLIAEVSSKDARFQSIANSGVHNAILKVLTPTLFLILVPLQGLMGYKKRRTRQWRYYTQNGSHLLSPVREPEKLHQWLELESFVNLSQEWHDARMIIEGDIVPAKVVNVFKEHLEASIKTCRLTS</sequence>
<accession>A0A9Q9YHM0</accession>
<dbReference type="InterPro" id="IPR046903">
    <property type="entry name" value="Mab-21-like_nuc_Trfase"/>
</dbReference>
<keyword evidence="1" id="KW-1133">Transmembrane helix</keyword>
<protein>
    <submittedName>
        <fullName evidence="3">Protein mab-21-like 3</fullName>
    </submittedName>
</protein>
<evidence type="ECO:0000256" key="1">
    <source>
        <dbReference type="SAM" id="Phobius"/>
    </source>
</evidence>
<feature type="domain" description="Mab-21-like nucleotidyltransferase" evidence="2">
    <location>
        <begin position="62"/>
        <end position="158"/>
    </location>
</feature>
<gene>
    <name evidence="3" type="primary">LOC109052053</name>
</gene>
<feature type="transmembrane region" description="Helical" evidence="1">
    <location>
        <begin position="60"/>
        <end position="82"/>
    </location>
</feature>
<dbReference type="Pfam" id="PF03281">
    <property type="entry name" value="Mab-21"/>
    <property type="match status" value="1"/>
</dbReference>
<dbReference type="RefSeq" id="XP_042620386.1">
    <property type="nucleotide sequence ID" value="XM_042764452.1"/>
</dbReference>